<dbReference type="STRING" id="1348657.M622_17130"/>
<keyword evidence="4 5" id="KW-0472">Membrane</keyword>
<feature type="transmembrane region" description="Helical" evidence="5">
    <location>
        <begin position="153"/>
        <end position="171"/>
    </location>
</feature>
<dbReference type="GO" id="GO:0008324">
    <property type="term" value="F:monoatomic cation transmembrane transporter activity"/>
    <property type="evidence" value="ECO:0007669"/>
    <property type="project" value="InterPro"/>
</dbReference>
<dbReference type="Gene3D" id="3.30.70.100">
    <property type="match status" value="1"/>
</dbReference>
<keyword evidence="3 5" id="KW-1133">Transmembrane helix</keyword>
<dbReference type="PATRIC" id="fig|1348657.5.peg.2511"/>
<dbReference type="Proteomes" id="UP000015455">
    <property type="component" value="Unassembled WGS sequence"/>
</dbReference>
<evidence type="ECO:0000259" key="6">
    <source>
        <dbReference type="Pfam" id="PF01545"/>
    </source>
</evidence>
<feature type="transmembrane region" description="Helical" evidence="5">
    <location>
        <begin position="92"/>
        <end position="111"/>
    </location>
</feature>
<evidence type="ECO:0000256" key="1">
    <source>
        <dbReference type="ARBA" id="ARBA00004141"/>
    </source>
</evidence>
<feature type="transmembrane region" description="Helical" evidence="5">
    <location>
        <begin position="123"/>
        <end position="141"/>
    </location>
</feature>
<dbReference type="Gene3D" id="1.20.1510.10">
    <property type="entry name" value="Cation efflux protein transmembrane domain"/>
    <property type="match status" value="1"/>
</dbReference>
<evidence type="ECO:0000256" key="2">
    <source>
        <dbReference type="ARBA" id="ARBA00022692"/>
    </source>
</evidence>
<comment type="caution">
    <text evidence="7">The sequence shown here is derived from an EMBL/GenBank/DDBJ whole genome shotgun (WGS) entry which is preliminary data.</text>
</comment>
<accession>S9ZCL9</accession>
<proteinExistence type="predicted"/>
<reference evidence="7 8" key="1">
    <citation type="submission" date="2013-06" db="EMBL/GenBank/DDBJ databases">
        <title>Draft genome sequence of Thauera terpenica.</title>
        <authorList>
            <person name="Liu B."/>
            <person name="Frostegard A.H."/>
            <person name="Shapleigh J.P."/>
        </authorList>
    </citation>
    <scope>NUCLEOTIDE SEQUENCE [LARGE SCALE GENOMIC DNA]</scope>
    <source>
        <strain evidence="7 8">58Eu</strain>
    </source>
</reference>
<dbReference type="SUPFAM" id="SSF55008">
    <property type="entry name" value="HMA, heavy metal-associated domain"/>
    <property type="match status" value="1"/>
</dbReference>
<organism evidence="7 8">
    <name type="scientific">Thauera terpenica 58Eu</name>
    <dbReference type="NCBI Taxonomy" id="1348657"/>
    <lineage>
        <taxon>Bacteria</taxon>
        <taxon>Pseudomonadati</taxon>
        <taxon>Pseudomonadota</taxon>
        <taxon>Betaproteobacteria</taxon>
        <taxon>Rhodocyclales</taxon>
        <taxon>Zoogloeaceae</taxon>
        <taxon>Thauera</taxon>
    </lineage>
</organism>
<dbReference type="InterPro" id="IPR036163">
    <property type="entry name" value="HMA_dom_sf"/>
</dbReference>
<dbReference type="GO" id="GO:0046872">
    <property type="term" value="F:metal ion binding"/>
    <property type="evidence" value="ECO:0007669"/>
    <property type="project" value="InterPro"/>
</dbReference>
<dbReference type="GO" id="GO:0016020">
    <property type="term" value="C:membrane"/>
    <property type="evidence" value="ECO:0007669"/>
    <property type="project" value="UniProtKB-SubCell"/>
</dbReference>
<name>S9ZCL9_9RHOO</name>
<dbReference type="InterPro" id="IPR058533">
    <property type="entry name" value="Cation_efflux_TM"/>
</dbReference>
<gene>
    <name evidence="7" type="ORF">M622_17130</name>
</gene>
<evidence type="ECO:0000313" key="7">
    <source>
        <dbReference type="EMBL" id="EPZ15030.1"/>
    </source>
</evidence>
<evidence type="ECO:0000256" key="5">
    <source>
        <dbReference type="SAM" id="Phobius"/>
    </source>
</evidence>
<dbReference type="EMBL" id="ATJV01000064">
    <property type="protein sequence ID" value="EPZ15030.1"/>
    <property type="molecule type" value="Genomic_DNA"/>
</dbReference>
<feature type="transmembrane region" description="Helical" evidence="5">
    <location>
        <begin position="243"/>
        <end position="261"/>
    </location>
</feature>
<dbReference type="AlphaFoldDB" id="S9ZCL9"/>
<keyword evidence="2 5" id="KW-0812">Transmembrane</keyword>
<sequence length="264" mass="27828">MQRSSFNVPKMDCPSEENLVRMALQDMPELSLSFDLKQRQVTVLHRASADEVLARLTRLGLGAALQSSEAVHDDAVPLPDAGDVAELKVLRMLLGINAAMFVIEVVLGLLAQSAGLLADSLDMFADAAVYSLALYAVGRAAHLKVKAAHIAGWLQLVLALGALFEVGRRFVFGSEPVSALMMGVGVVALVANVTCLVLISRHRDRGAHMTASYIFSANDVLANLGVIVAGALVAWTGSAVPDLVIGGIIGAVVLNGARRILALR</sequence>
<comment type="subcellular location">
    <subcellularLocation>
        <location evidence="1">Membrane</location>
        <topology evidence="1">Multi-pass membrane protein</topology>
    </subcellularLocation>
</comment>
<dbReference type="eggNOG" id="COG1230">
    <property type="taxonomic scope" value="Bacteria"/>
</dbReference>
<feature type="transmembrane region" description="Helical" evidence="5">
    <location>
        <begin position="220"/>
        <end position="237"/>
    </location>
</feature>
<evidence type="ECO:0000313" key="8">
    <source>
        <dbReference type="Proteomes" id="UP000015455"/>
    </source>
</evidence>
<protein>
    <recommendedName>
        <fullName evidence="6">Cation efflux protein transmembrane domain-containing protein</fullName>
    </recommendedName>
</protein>
<dbReference type="Pfam" id="PF01545">
    <property type="entry name" value="Cation_efflux"/>
    <property type="match status" value="1"/>
</dbReference>
<keyword evidence="8" id="KW-1185">Reference proteome</keyword>
<evidence type="ECO:0000256" key="3">
    <source>
        <dbReference type="ARBA" id="ARBA00022989"/>
    </source>
</evidence>
<evidence type="ECO:0000256" key="4">
    <source>
        <dbReference type="ARBA" id="ARBA00023136"/>
    </source>
</evidence>
<dbReference type="SUPFAM" id="SSF161111">
    <property type="entry name" value="Cation efflux protein transmembrane domain-like"/>
    <property type="match status" value="1"/>
</dbReference>
<feature type="domain" description="Cation efflux protein transmembrane" evidence="6">
    <location>
        <begin position="94"/>
        <end position="261"/>
    </location>
</feature>
<feature type="transmembrane region" description="Helical" evidence="5">
    <location>
        <begin position="177"/>
        <end position="199"/>
    </location>
</feature>
<dbReference type="InterPro" id="IPR027469">
    <property type="entry name" value="Cation_efflux_TMD_sf"/>
</dbReference>